<dbReference type="InterPro" id="IPR041347">
    <property type="entry name" value="MftR_C"/>
</dbReference>
<dbReference type="GO" id="GO:0003700">
    <property type="term" value="F:DNA-binding transcription factor activity"/>
    <property type="evidence" value="ECO:0007669"/>
    <property type="project" value="TreeGrafter"/>
</dbReference>
<dbReference type="InterPro" id="IPR001647">
    <property type="entry name" value="HTH_TetR"/>
</dbReference>
<sequence>MGLRETKKQATRAALSWAAIRLIVERGYDRVLVEDIAAAAGVSPRTFNNYFASKAEAVAARHRDRCFAVADALRERPADEPLWDAITQAVLTAFTPGPEVTAHPEPDMELWLAGIREMVTVPAIQAEILRGSDDAARAIGAAVAERTGLDVDRDLYPKLVAAAVLAANNVAVRQFQSSGGDRWHTVPELLTEALRQLRAGLPQP</sequence>
<dbReference type="EMBL" id="JACHNB010000001">
    <property type="protein sequence ID" value="MBB4740986.1"/>
    <property type="molecule type" value="Genomic_DNA"/>
</dbReference>
<dbReference type="PANTHER" id="PTHR30055:SF238">
    <property type="entry name" value="MYCOFACTOCIN BIOSYNTHESIS TRANSCRIPTIONAL REGULATOR MFTR-RELATED"/>
    <property type="match status" value="1"/>
</dbReference>
<dbReference type="RefSeq" id="WP_185041524.1">
    <property type="nucleotide sequence ID" value="NZ_BAABFG010000005.1"/>
</dbReference>
<reference evidence="6 7" key="1">
    <citation type="submission" date="2020-08" db="EMBL/GenBank/DDBJ databases">
        <title>Sequencing the genomes of 1000 actinobacteria strains.</title>
        <authorList>
            <person name="Klenk H.-P."/>
        </authorList>
    </citation>
    <scope>NUCLEOTIDE SEQUENCE [LARGE SCALE GENOMIC DNA]</scope>
    <source>
        <strain evidence="6 7">DSM 45809</strain>
    </source>
</reference>
<dbReference type="Gene3D" id="1.10.10.60">
    <property type="entry name" value="Homeodomain-like"/>
    <property type="match status" value="1"/>
</dbReference>
<keyword evidence="3" id="KW-0804">Transcription</keyword>
<dbReference type="PANTHER" id="PTHR30055">
    <property type="entry name" value="HTH-TYPE TRANSCRIPTIONAL REGULATOR RUTR"/>
    <property type="match status" value="1"/>
</dbReference>
<dbReference type="PROSITE" id="PS50977">
    <property type="entry name" value="HTH_TETR_2"/>
    <property type="match status" value="1"/>
</dbReference>
<dbReference type="InterPro" id="IPR050109">
    <property type="entry name" value="HTH-type_TetR-like_transc_reg"/>
</dbReference>
<dbReference type="SUPFAM" id="SSF46689">
    <property type="entry name" value="Homeodomain-like"/>
    <property type="match status" value="1"/>
</dbReference>
<comment type="caution">
    <text evidence="6">The sequence shown here is derived from an EMBL/GenBank/DDBJ whole genome shotgun (WGS) entry which is preliminary data.</text>
</comment>
<accession>A0A7W7M8N3</accession>
<dbReference type="InterPro" id="IPR009057">
    <property type="entry name" value="Homeodomain-like_sf"/>
</dbReference>
<dbReference type="GO" id="GO:0000976">
    <property type="term" value="F:transcription cis-regulatory region binding"/>
    <property type="evidence" value="ECO:0007669"/>
    <property type="project" value="TreeGrafter"/>
</dbReference>
<dbReference type="AlphaFoldDB" id="A0A7W7M8N3"/>
<feature type="domain" description="HTH tetR-type" evidence="5">
    <location>
        <begin position="9"/>
        <end position="69"/>
    </location>
</feature>
<dbReference type="Pfam" id="PF17754">
    <property type="entry name" value="TetR_C_14"/>
    <property type="match status" value="1"/>
</dbReference>
<proteinExistence type="predicted"/>
<dbReference type="Pfam" id="PF00440">
    <property type="entry name" value="TetR_N"/>
    <property type="match status" value="1"/>
</dbReference>
<protein>
    <submittedName>
        <fullName evidence="6">AcrR family transcriptional regulator</fullName>
    </submittedName>
</protein>
<evidence type="ECO:0000256" key="3">
    <source>
        <dbReference type="ARBA" id="ARBA00023163"/>
    </source>
</evidence>
<keyword evidence="2 4" id="KW-0238">DNA-binding</keyword>
<keyword evidence="7" id="KW-1185">Reference proteome</keyword>
<keyword evidence="1" id="KW-0805">Transcription regulation</keyword>
<gene>
    <name evidence="6" type="ORF">BJY16_004445</name>
</gene>
<evidence type="ECO:0000259" key="5">
    <source>
        <dbReference type="PROSITE" id="PS50977"/>
    </source>
</evidence>
<organism evidence="6 7">
    <name type="scientific">Actinoplanes octamycinicus</name>
    <dbReference type="NCBI Taxonomy" id="135948"/>
    <lineage>
        <taxon>Bacteria</taxon>
        <taxon>Bacillati</taxon>
        <taxon>Actinomycetota</taxon>
        <taxon>Actinomycetes</taxon>
        <taxon>Micromonosporales</taxon>
        <taxon>Micromonosporaceae</taxon>
        <taxon>Actinoplanes</taxon>
    </lineage>
</organism>
<evidence type="ECO:0000256" key="1">
    <source>
        <dbReference type="ARBA" id="ARBA00023015"/>
    </source>
</evidence>
<evidence type="ECO:0000256" key="4">
    <source>
        <dbReference type="PROSITE-ProRule" id="PRU00335"/>
    </source>
</evidence>
<evidence type="ECO:0000313" key="7">
    <source>
        <dbReference type="Proteomes" id="UP000546162"/>
    </source>
</evidence>
<name>A0A7W7M8N3_9ACTN</name>
<evidence type="ECO:0000256" key="2">
    <source>
        <dbReference type="ARBA" id="ARBA00023125"/>
    </source>
</evidence>
<evidence type="ECO:0000313" key="6">
    <source>
        <dbReference type="EMBL" id="MBB4740986.1"/>
    </source>
</evidence>
<dbReference type="Proteomes" id="UP000546162">
    <property type="component" value="Unassembled WGS sequence"/>
</dbReference>
<dbReference type="Gene3D" id="1.10.357.10">
    <property type="entry name" value="Tetracycline Repressor, domain 2"/>
    <property type="match status" value="1"/>
</dbReference>
<feature type="DNA-binding region" description="H-T-H motif" evidence="4">
    <location>
        <begin position="32"/>
        <end position="51"/>
    </location>
</feature>
<dbReference type="PRINTS" id="PR00455">
    <property type="entry name" value="HTHTETR"/>
</dbReference>